<dbReference type="Pfam" id="PF00440">
    <property type="entry name" value="TetR_N"/>
    <property type="match status" value="1"/>
</dbReference>
<evidence type="ECO:0000256" key="2">
    <source>
        <dbReference type="ARBA" id="ARBA00023125"/>
    </source>
</evidence>
<dbReference type="RefSeq" id="WP_067754853.1">
    <property type="nucleotide sequence ID" value="NZ_CP015772.1"/>
</dbReference>
<name>A0A1A9I0U2_9BACT</name>
<dbReference type="KEGG" id="nia:A8C56_09225"/>
<gene>
    <name evidence="6" type="ORF">A8C56_09225</name>
</gene>
<evidence type="ECO:0000259" key="5">
    <source>
        <dbReference type="PROSITE" id="PS50977"/>
    </source>
</evidence>
<dbReference type="SUPFAM" id="SSF48498">
    <property type="entry name" value="Tetracyclin repressor-like, C-terminal domain"/>
    <property type="match status" value="1"/>
</dbReference>
<reference evidence="6 7" key="1">
    <citation type="submission" date="2016-05" db="EMBL/GenBank/DDBJ databases">
        <title>Niabella ginsenosidivorans BS26 whole genome sequencing.</title>
        <authorList>
            <person name="Im W.T."/>
            <person name="Siddiqi M.Z."/>
        </authorList>
    </citation>
    <scope>NUCLEOTIDE SEQUENCE [LARGE SCALE GENOMIC DNA]</scope>
    <source>
        <strain evidence="6 7">BS26</strain>
    </source>
</reference>
<evidence type="ECO:0000256" key="4">
    <source>
        <dbReference type="PROSITE-ProRule" id="PRU00335"/>
    </source>
</evidence>
<dbReference type="EMBL" id="CP015772">
    <property type="protein sequence ID" value="ANH81133.1"/>
    <property type="molecule type" value="Genomic_DNA"/>
</dbReference>
<organism evidence="6 7">
    <name type="scientific">Niabella ginsenosidivorans</name>
    <dbReference type="NCBI Taxonomy" id="1176587"/>
    <lineage>
        <taxon>Bacteria</taxon>
        <taxon>Pseudomonadati</taxon>
        <taxon>Bacteroidota</taxon>
        <taxon>Chitinophagia</taxon>
        <taxon>Chitinophagales</taxon>
        <taxon>Chitinophagaceae</taxon>
        <taxon>Niabella</taxon>
    </lineage>
</organism>
<keyword evidence="1" id="KW-0805">Transcription regulation</keyword>
<proteinExistence type="predicted"/>
<dbReference type="AlphaFoldDB" id="A0A1A9I0U2"/>
<evidence type="ECO:0000256" key="3">
    <source>
        <dbReference type="ARBA" id="ARBA00023163"/>
    </source>
</evidence>
<accession>A0A1A9I0U2</accession>
<dbReference type="PRINTS" id="PR00455">
    <property type="entry name" value="HTHTETR"/>
</dbReference>
<feature type="DNA-binding region" description="H-T-H motif" evidence="4">
    <location>
        <begin position="33"/>
        <end position="52"/>
    </location>
</feature>
<keyword evidence="3" id="KW-0804">Transcription</keyword>
<dbReference type="InterPro" id="IPR036271">
    <property type="entry name" value="Tet_transcr_reg_TetR-rel_C_sf"/>
</dbReference>
<evidence type="ECO:0000313" key="6">
    <source>
        <dbReference type="EMBL" id="ANH81133.1"/>
    </source>
</evidence>
<dbReference type="PANTHER" id="PTHR43479">
    <property type="entry name" value="ACREF/ENVCD OPERON REPRESSOR-RELATED"/>
    <property type="match status" value="1"/>
</dbReference>
<evidence type="ECO:0000256" key="1">
    <source>
        <dbReference type="ARBA" id="ARBA00023015"/>
    </source>
</evidence>
<dbReference type="InterPro" id="IPR025996">
    <property type="entry name" value="MT1864/Rv1816-like_C"/>
</dbReference>
<evidence type="ECO:0000313" key="7">
    <source>
        <dbReference type="Proteomes" id="UP000077667"/>
    </source>
</evidence>
<keyword evidence="2 4" id="KW-0238">DNA-binding</keyword>
<dbReference type="OrthoDB" id="594604at2"/>
<dbReference type="InterPro" id="IPR001647">
    <property type="entry name" value="HTH_TetR"/>
</dbReference>
<dbReference type="PANTHER" id="PTHR43479:SF11">
    <property type="entry name" value="ACREF_ENVCD OPERON REPRESSOR-RELATED"/>
    <property type="match status" value="1"/>
</dbReference>
<dbReference type="GO" id="GO:0003677">
    <property type="term" value="F:DNA binding"/>
    <property type="evidence" value="ECO:0007669"/>
    <property type="project" value="UniProtKB-UniRule"/>
</dbReference>
<dbReference type="InterPro" id="IPR050624">
    <property type="entry name" value="HTH-type_Tx_Regulator"/>
</dbReference>
<dbReference type="SUPFAM" id="SSF46689">
    <property type="entry name" value="Homeodomain-like"/>
    <property type="match status" value="1"/>
</dbReference>
<dbReference type="Pfam" id="PF13305">
    <property type="entry name" value="TetR_C_33"/>
    <property type="match status" value="1"/>
</dbReference>
<dbReference type="PROSITE" id="PS50977">
    <property type="entry name" value="HTH_TETR_2"/>
    <property type="match status" value="1"/>
</dbReference>
<protein>
    <submittedName>
        <fullName evidence="6">TetR family transcriptional regulator</fullName>
    </submittedName>
</protein>
<dbReference type="Proteomes" id="UP000077667">
    <property type="component" value="Chromosome"/>
</dbReference>
<feature type="domain" description="HTH tetR-type" evidence="5">
    <location>
        <begin position="10"/>
        <end position="70"/>
    </location>
</feature>
<dbReference type="Gene3D" id="1.10.357.10">
    <property type="entry name" value="Tetracycline Repressor, domain 2"/>
    <property type="match status" value="1"/>
</dbReference>
<keyword evidence="7" id="KW-1185">Reference proteome</keyword>
<sequence>MKEKRSKYKMDLRRAIQDAAKELFLKEGFEATSIRKIAAKIGFSPTTIYLYYKDKAEIAYELHSEGFRLLNLKFEVLRLIRDPFERLKLMGRIYIQFSLDKPDFYELMFVLKEPILHLVNDNEIEHWGEGQAAMDGLKQNIKECQEAGYFSKMDTATTALVVWSTVHGLCSLKLHGHLDHVCSEEEGLQQLENPMEAIYETFIQMLEQIK</sequence>
<dbReference type="InterPro" id="IPR009057">
    <property type="entry name" value="Homeodomain-like_sf"/>
</dbReference>
<dbReference type="STRING" id="1176587.A8C56_09225"/>